<dbReference type="RefSeq" id="WP_111347552.1">
    <property type="nucleotide sequence ID" value="NZ_QLII01000001.1"/>
</dbReference>
<dbReference type="InterPro" id="IPR005532">
    <property type="entry name" value="SUMF_dom"/>
</dbReference>
<sequence>MISIKEALAITFTVVVSSIRIHAQTSTPIKSYTQTIPGSNQTYAMVAIPGGTYLMGSPATEKGRQADEGPQHKVQIEPFYMGKYEVTWDLYDLFAFTNMEKEMAAKYTQTDANLAKTDATTRPSPPYVDMSFGMGRAGYPAINMTQYAAIKFCAWLYAKTGVFYRLPTEAEWEYACRANTTTPYSFGSDVKQLGEYAVFTGNSDGGYKKVGTKKPNPFGLYDMHGNVMEWTKDQYIEDYYKQVAAGKKEPYAPTTTLYPNSVRGGSWDDAAEVLRSAARTPSAPAWKVLDPQSPKSDWWLTSASFVGFRIVRPAKTPGEEEIKAYYGIKALKDY</sequence>
<keyword evidence="3" id="KW-1185">Reference proteome</keyword>
<dbReference type="PANTHER" id="PTHR23150">
    <property type="entry name" value="SULFATASE MODIFYING FACTOR 1, 2"/>
    <property type="match status" value="1"/>
</dbReference>
<dbReference type="Proteomes" id="UP000249016">
    <property type="component" value="Unassembled WGS sequence"/>
</dbReference>
<organism evidence="2 3">
    <name type="scientific">Spirosoma telluris</name>
    <dbReference type="NCBI Taxonomy" id="2183553"/>
    <lineage>
        <taxon>Bacteria</taxon>
        <taxon>Pseudomonadati</taxon>
        <taxon>Bacteroidota</taxon>
        <taxon>Cytophagia</taxon>
        <taxon>Cytophagales</taxon>
        <taxon>Cytophagaceae</taxon>
        <taxon>Spirosoma</taxon>
    </lineage>
</organism>
<gene>
    <name evidence="2" type="ORF">HMF3257_28905</name>
</gene>
<feature type="domain" description="Sulfatase-modifying factor enzyme-like" evidence="1">
    <location>
        <begin position="44"/>
        <end position="283"/>
    </location>
</feature>
<dbReference type="OrthoDB" id="1491336at2"/>
<dbReference type="InterPro" id="IPR016187">
    <property type="entry name" value="CTDL_fold"/>
</dbReference>
<dbReference type="Gene3D" id="3.90.1580.10">
    <property type="entry name" value="paralog of FGE (formylglycine-generating enzyme)"/>
    <property type="match status" value="1"/>
</dbReference>
<protein>
    <submittedName>
        <fullName evidence="2">Formylglycine-generating enzyme family protein</fullName>
    </submittedName>
</protein>
<dbReference type="EMBL" id="QLII01000001">
    <property type="protein sequence ID" value="RAI78648.1"/>
    <property type="molecule type" value="Genomic_DNA"/>
</dbReference>
<dbReference type="Pfam" id="PF03781">
    <property type="entry name" value="FGE-sulfatase"/>
    <property type="match status" value="1"/>
</dbReference>
<reference evidence="2 3" key="1">
    <citation type="submission" date="2018-06" db="EMBL/GenBank/DDBJ databases">
        <title>Spirosoma sp. HMF3257 Genome sequencing and assembly.</title>
        <authorList>
            <person name="Kang H."/>
            <person name="Cha I."/>
            <person name="Kim H."/>
            <person name="Kang J."/>
            <person name="Joh K."/>
        </authorList>
    </citation>
    <scope>NUCLEOTIDE SEQUENCE [LARGE SCALE GENOMIC DNA]</scope>
    <source>
        <strain evidence="2 3">HMF3257</strain>
    </source>
</reference>
<dbReference type="GO" id="GO:0120147">
    <property type="term" value="F:formylglycine-generating oxidase activity"/>
    <property type="evidence" value="ECO:0007669"/>
    <property type="project" value="TreeGrafter"/>
</dbReference>
<dbReference type="PANTHER" id="PTHR23150:SF19">
    <property type="entry name" value="FORMYLGLYCINE-GENERATING ENZYME"/>
    <property type="match status" value="1"/>
</dbReference>
<accession>A0A327P0E6</accession>
<evidence type="ECO:0000313" key="2">
    <source>
        <dbReference type="EMBL" id="RAI78648.1"/>
    </source>
</evidence>
<dbReference type="InterPro" id="IPR051043">
    <property type="entry name" value="Sulfatase_Mod_Factor_Kinase"/>
</dbReference>
<dbReference type="SUPFAM" id="SSF56436">
    <property type="entry name" value="C-type lectin-like"/>
    <property type="match status" value="1"/>
</dbReference>
<evidence type="ECO:0000259" key="1">
    <source>
        <dbReference type="Pfam" id="PF03781"/>
    </source>
</evidence>
<comment type="caution">
    <text evidence="2">The sequence shown here is derived from an EMBL/GenBank/DDBJ whole genome shotgun (WGS) entry which is preliminary data.</text>
</comment>
<name>A0A327P0E6_9BACT</name>
<dbReference type="InterPro" id="IPR042095">
    <property type="entry name" value="SUMF_sf"/>
</dbReference>
<proteinExistence type="predicted"/>
<dbReference type="AlphaFoldDB" id="A0A327P0E6"/>
<evidence type="ECO:0000313" key="3">
    <source>
        <dbReference type="Proteomes" id="UP000249016"/>
    </source>
</evidence>